<organism evidence="8 9">
    <name type="scientific">Paraburkholderia phenoliruptrix</name>
    <dbReference type="NCBI Taxonomy" id="252970"/>
    <lineage>
        <taxon>Bacteria</taxon>
        <taxon>Pseudomonadati</taxon>
        <taxon>Pseudomonadota</taxon>
        <taxon>Betaproteobacteria</taxon>
        <taxon>Burkholderiales</taxon>
        <taxon>Burkholderiaceae</taxon>
        <taxon>Paraburkholderia</taxon>
    </lineage>
</organism>
<evidence type="ECO:0000256" key="5">
    <source>
        <dbReference type="ARBA" id="ARBA00023079"/>
    </source>
</evidence>
<dbReference type="AlphaFoldDB" id="A0A6J5K2W6"/>
<keyword evidence="6" id="KW-0479">Metal-binding</keyword>
<sequence>MWQQYSDAVLEREYSPSSVASNYPAVVAAYSAKSEAISASLVSYRVPYGASADEYSIVFPALSRFRRDAIVIFIHGGYWQELSAEDSCFPAREFVERGVGFAAVNYTLAPAANLETMVQQCANAIRAIAVAHPEAKLVIAGSSAGAHLAAMTATLDGDAGLAVRVKGYVLASGVYDLRPIVRTYVNQPLHLTPESAVAVSPMFVRPRNRVPALVCWGEHETAEFKRQSRDYAQHLSDHDVPVRLLEIAGRNHFDILFDLAAPSTEFGAAVDLLIGAHAMAANRKRVIPEVRNPALELSLVRDIDISTNESRDEAVNTTAGEPMVSFEGKSNPYIDYHRNDLLLSIQHMRSEGHDEMVFILMTQCKELTFKAIHYELYNMQLRIRKDDVSGALELAPRVKRLFEYLVKTWDVLSTITTHGFNEFRNHLGVSSGQQSYIYRHVEFILGNKSKRLAAAHSNNPDVYPQLKESLNSPSLYDDVLALLHRRGVPVPEVALKRDWSETYESNPEVEKAWLTVYADPSPDNDLYVVGEALIEIADLFSQYRWRHFTSVERILGFKPGTGGSAGVGWLKHVVEHRFFPELWSIRTVLGA</sequence>
<dbReference type="InterPro" id="IPR029058">
    <property type="entry name" value="AB_hydrolase_fold"/>
</dbReference>
<evidence type="ECO:0000256" key="2">
    <source>
        <dbReference type="ARBA" id="ARBA00022964"/>
    </source>
</evidence>
<evidence type="ECO:0000313" key="8">
    <source>
        <dbReference type="EMBL" id="CAB4047938.1"/>
    </source>
</evidence>
<keyword evidence="2 6" id="KW-0223">Dioxygenase</keyword>
<comment type="similarity">
    <text evidence="6">Belongs to the tryptophan 2,3-dioxygenase family.</text>
</comment>
<reference evidence="8 9" key="1">
    <citation type="submission" date="2020-04" db="EMBL/GenBank/DDBJ databases">
        <authorList>
            <person name="De Canck E."/>
        </authorList>
    </citation>
    <scope>NUCLEOTIDE SEQUENCE [LARGE SCALE GENOMIC DNA]</scope>
    <source>
        <strain evidence="8 9">LMG 9964</strain>
    </source>
</reference>
<comment type="caution">
    <text evidence="6">Lacks conserved residue(s) required for the propagation of feature annotation.</text>
</comment>
<gene>
    <name evidence="8" type="primary">TDO2</name>
    <name evidence="6" type="synonym">kynA</name>
    <name evidence="8" type="ORF">LMG9964_01572</name>
</gene>
<comment type="cofactor">
    <cofactor evidence="6">
        <name>heme</name>
        <dbReference type="ChEBI" id="CHEBI:30413"/>
    </cofactor>
    <text evidence="6">Binds 1 heme group per subunit.</text>
</comment>
<evidence type="ECO:0000256" key="3">
    <source>
        <dbReference type="ARBA" id="ARBA00023002"/>
    </source>
</evidence>
<dbReference type="EMBL" id="CADILN010000002">
    <property type="protein sequence ID" value="CAB4047938.1"/>
    <property type="molecule type" value="Genomic_DNA"/>
</dbReference>
<dbReference type="PANTHER" id="PTHR10138:SF0">
    <property type="entry name" value="TRYPTOPHAN 2,3-DIOXYGENASE"/>
    <property type="match status" value="1"/>
</dbReference>
<feature type="binding site" evidence="6">
    <location>
        <position position="561"/>
    </location>
    <ligand>
        <name>substrate</name>
    </ligand>
</feature>
<proteinExistence type="inferred from homology"/>
<dbReference type="InterPro" id="IPR037217">
    <property type="entry name" value="Trp/Indoleamine_2_3_dOase-like"/>
</dbReference>
<feature type="binding site" description="axial binding residue" evidence="6">
    <location>
        <position position="547"/>
    </location>
    <ligand>
        <name>heme</name>
        <dbReference type="ChEBI" id="CHEBI:30413"/>
    </ligand>
    <ligandPart>
        <name>Fe</name>
        <dbReference type="ChEBI" id="CHEBI:18248"/>
    </ligandPart>
</feature>
<dbReference type="GO" id="GO:0019442">
    <property type="term" value="P:L-tryptophan catabolic process to acetyl-CoA"/>
    <property type="evidence" value="ECO:0007669"/>
    <property type="project" value="TreeGrafter"/>
</dbReference>
<dbReference type="RefSeq" id="WP_202950206.1">
    <property type="nucleotide sequence ID" value="NZ_CADILN010000002.1"/>
</dbReference>
<dbReference type="HAMAP" id="MF_01972">
    <property type="entry name" value="T23O"/>
    <property type="match status" value="1"/>
</dbReference>
<keyword evidence="1 6" id="KW-0349">Heme</keyword>
<protein>
    <recommendedName>
        <fullName evidence="6">Tryptophan 2,3-dioxygenase</fullName>
        <shortName evidence="6">TDO</shortName>
        <ecNumber evidence="6">1.13.11.11</ecNumber>
    </recommendedName>
    <alternativeName>
        <fullName evidence="6">Tryptamin 2,3-dioxygenase</fullName>
    </alternativeName>
    <alternativeName>
        <fullName evidence="6">Tryptophan oxygenase</fullName>
        <shortName evidence="6">TO</shortName>
        <shortName evidence="6">TRPO</shortName>
    </alternativeName>
    <alternativeName>
        <fullName evidence="6">Tryptophan pyrrolase</fullName>
    </alternativeName>
    <alternativeName>
        <fullName evidence="6">Tryptophanase</fullName>
    </alternativeName>
</protein>
<keyword evidence="3 6" id="KW-0560">Oxidoreductase</keyword>
<dbReference type="Proteomes" id="UP000494102">
    <property type="component" value="Unassembled WGS sequence"/>
</dbReference>
<dbReference type="Gene3D" id="3.40.50.1820">
    <property type="entry name" value="alpha/beta hydrolase"/>
    <property type="match status" value="1"/>
</dbReference>
<comment type="pathway">
    <text evidence="6">Amino-acid degradation; L-tryptophan degradation via kynurenine pathway; L-kynurenine from L-tryptophan: step 1/2.</text>
</comment>
<comment type="function">
    <text evidence="6">Heme-dependent dioxygenase that catalyzes the oxidative cleavage of the L-tryptophan (L-Trp) pyrrole ring and converts L-tryptophan to N-formyl-L-kynurenine. Catalyzes the oxidative cleavage of the indole moiety.</text>
</comment>
<evidence type="ECO:0000256" key="6">
    <source>
        <dbReference type="HAMAP-Rule" id="MF_01972"/>
    </source>
</evidence>
<keyword evidence="4 6" id="KW-0408">Iron</keyword>
<dbReference type="SUPFAM" id="SSF53474">
    <property type="entry name" value="alpha/beta-Hydrolases"/>
    <property type="match status" value="1"/>
</dbReference>
<comment type="catalytic activity">
    <reaction evidence="6">
        <text>L-tryptophan + O2 = N-formyl-L-kynurenine</text>
        <dbReference type="Rhea" id="RHEA:24536"/>
        <dbReference type="ChEBI" id="CHEBI:15379"/>
        <dbReference type="ChEBI" id="CHEBI:57912"/>
        <dbReference type="ChEBI" id="CHEBI:58629"/>
        <dbReference type="EC" id="1.13.11.11"/>
    </reaction>
</comment>
<dbReference type="GO" id="GO:0019441">
    <property type="term" value="P:L-tryptophan catabolic process to kynurenine"/>
    <property type="evidence" value="ECO:0007669"/>
    <property type="project" value="UniProtKB-UniRule"/>
</dbReference>
<comment type="subunit">
    <text evidence="6">Homotetramer.</text>
</comment>
<dbReference type="GeneID" id="84319975"/>
<dbReference type="SUPFAM" id="SSF140959">
    <property type="entry name" value="Indolic compounds 2,3-dioxygenase-like"/>
    <property type="match status" value="1"/>
</dbReference>
<evidence type="ECO:0000259" key="7">
    <source>
        <dbReference type="Pfam" id="PF07859"/>
    </source>
</evidence>
<evidence type="ECO:0000256" key="4">
    <source>
        <dbReference type="ARBA" id="ARBA00023004"/>
    </source>
</evidence>
<dbReference type="Pfam" id="PF07859">
    <property type="entry name" value="Abhydrolase_3"/>
    <property type="match status" value="1"/>
</dbReference>
<dbReference type="Gene3D" id="1.20.58.480">
    <property type="match status" value="1"/>
</dbReference>
<evidence type="ECO:0000313" key="9">
    <source>
        <dbReference type="Proteomes" id="UP000494102"/>
    </source>
</evidence>
<dbReference type="InterPro" id="IPR004981">
    <property type="entry name" value="Trp_2_3_dOase"/>
</dbReference>
<feature type="binding site" evidence="6">
    <location>
        <position position="424"/>
    </location>
    <ligand>
        <name>substrate</name>
    </ligand>
</feature>
<dbReference type="GO" id="GO:0004833">
    <property type="term" value="F:L-tryptophan 2,3-dioxygenase activity"/>
    <property type="evidence" value="ECO:0007669"/>
    <property type="project" value="UniProtKB-UniRule"/>
</dbReference>
<dbReference type="GO" id="GO:0046872">
    <property type="term" value="F:metal ion binding"/>
    <property type="evidence" value="ECO:0007669"/>
    <property type="project" value="UniProtKB-KW"/>
</dbReference>
<feature type="domain" description="Alpha/beta hydrolase fold-3" evidence="7">
    <location>
        <begin position="71"/>
        <end position="252"/>
    </location>
</feature>
<dbReference type="PANTHER" id="PTHR10138">
    <property type="entry name" value="TRYPTOPHAN 2,3-DIOXYGENASE"/>
    <property type="match status" value="1"/>
</dbReference>
<dbReference type="GO" id="GO:0016787">
    <property type="term" value="F:hydrolase activity"/>
    <property type="evidence" value="ECO:0007669"/>
    <property type="project" value="InterPro"/>
</dbReference>
<dbReference type="GO" id="GO:0020037">
    <property type="term" value="F:heme binding"/>
    <property type="evidence" value="ECO:0007669"/>
    <property type="project" value="UniProtKB-UniRule"/>
</dbReference>
<accession>A0A6J5K2W6</accession>
<dbReference type="InterPro" id="IPR013094">
    <property type="entry name" value="AB_hydrolase_3"/>
</dbReference>
<dbReference type="EC" id="1.13.11.11" evidence="6"/>
<keyword evidence="5 6" id="KW-0823">Tryptophan catabolism</keyword>
<dbReference type="Pfam" id="PF03301">
    <property type="entry name" value="Trp_dioxygenase"/>
    <property type="match status" value="1"/>
</dbReference>
<dbReference type="UniPathway" id="UPA00333">
    <property type="reaction ID" value="UER00453"/>
</dbReference>
<evidence type="ECO:0000256" key="1">
    <source>
        <dbReference type="ARBA" id="ARBA00022617"/>
    </source>
</evidence>
<name>A0A6J5K2W6_9BURK</name>